<dbReference type="PANTHER" id="PTHR23513:SF6">
    <property type="entry name" value="MAJOR FACILITATOR SUPERFAMILY ASSOCIATED DOMAIN-CONTAINING PROTEIN"/>
    <property type="match status" value="1"/>
</dbReference>
<keyword evidence="4 7" id="KW-0812">Transmembrane</keyword>
<dbReference type="EMBL" id="UINC01189707">
    <property type="protein sequence ID" value="SVE03522.1"/>
    <property type="molecule type" value="Genomic_DNA"/>
</dbReference>
<dbReference type="InterPro" id="IPR036259">
    <property type="entry name" value="MFS_trans_sf"/>
</dbReference>
<keyword evidence="2" id="KW-0813">Transport</keyword>
<reference evidence="8" key="1">
    <citation type="submission" date="2018-05" db="EMBL/GenBank/DDBJ databases">
        <authorList>
            <person name="Lanie J.A."/>
            <person name="Ng W.-L."/>
            <person name="Kazmierczak K.M."/>
            <person name="Andrzejewski T.M."/>
            <person name="Davidsen T.M."/>
            <person name="Wayne K.J."/>
            <person name="Tettelin H."/>
            <person name="Glass J.I."/>
            <person name="Rusch D."/>
            <person name="Podicherti R."/>
            <person name="Tsui H.-C.T."/>
            <person name="Winkler M.E."/>
        </authorList>
    </citation>
    <scope>NUCLEOTIDE SEQUENCE</scope>
</reference>
<proteinExistence type="predicted"/>
<comment type="subcellular location">
    <subcellularLocation>
        <location evidence="1">Cell membrane</location>
        <topology evidence="1">Multi-pass membrane protein</topology>
    </subcellularLocation>
</comment>
<protein>
    <recommendedName>
        <fullName evidence="9">Major facilitator superfamily (MFS) profile domain-containing protein</fullName>
    </recommendedName>
</protein>
<evidence type="ECO:0000313" key="8">
    <source>
        <dbReference type="EMBL" id="SVE03522.1"/>
    </source>
</evidence>
<dbReference type="SUPFAM" id="SSF103473">
    <property type="entry name" value="MFS general substrate transporter"/>
    <property type="match status" value="1"/>
</dbReference>
<evidence type="ECO:0000256" key="2">
    <source>
        <dbReference type="ARBA" id="ARBA00022448"/>
    </source>
</evidence>
<keyword evidence="3" id="KW-1003">Cell membrane</keyword>
<evidence type="ECO:0000256" key="7">
    <source>
        <dbReference type="SAM" id="Phobius"/>
    </source>
</evidence>
<accession>A0A383A6T3</accession>
<keyword evidence="6 7" id="KW-0472">Membrane</keyword>
<feature type="non-terminal residue" evidence="8">
    <location>
        <position position="1"/>
    </location>
</feature>
<keyword evidence="5 7" id="KW-1133">Transmembrane helix</keyword>
<evidence type="ECO:0000256" key="1">
    <source>
        <dbReference type="ARBA" id="ARBA00004651"/>
    </source>
</evidence>
<dbReference type="AlphaFoldDB" id="A0A383A6T3"/>
<name>A0A383A6T3_9ZZZZ</name>
<feature type="transmembrane region" description="Helical" evidence="7">
    <location>
        <begin position="85"/>
        <end position="106"/>
    </location>
</feature>
<sequence>VNLFPLIRQLGYPVMILRQRNFALVWSSNMMGAMGNQTEALVLGWFVLTLTNSPLYVGLITAARLFMNPLALFAGAIADRVPRNLLLATVEFIVAGTSLLMLILILSGVLQVWHIFAVTVCAGLARIFQMPTV</sequence>
<dbReference type="Pfam" id="PF05977">
    <property type="entry name" value="MFS_3"/>
    <property type="match status" value="1"/>
</dbReference>
<evidence type="ECO:0008006" key="9">
    <source>
        <dbReference type="Google" id="ProtNLM"/>
    </source>
</evidence>
<dbReference type="InterPro" id="IPR010290">
    <property type="entry name" value="TM_effector"/>
</dbReference>
<dbReference type="PANTHER" id="PTHR23513">
    <property type="entry name" value="INTEGRAL MEMBRANE EFFLUX PROTEIN-RELATED"/>
    <property type="match status" value="1"/>
</dbReference>
<gene>
    <name evidence="8" type="ORF">METZ01_LOCUS456376</name>
</gene>
<evidence type="ECO:0000256" key="4">
    <source>
        <dbReference type="ARBA" id="ARBA00022692"/>
    </source>
</evidence>
<evidence type="ECO:0000256" key="5">
    <source>
        <dbReference type="ARBA" id="ARBA00022989"/>
    </source>
</evidence>
<evidence type="ECO:0000256" key="6">
    <source>
        <dbReference type="ARBA" id="ARBA00023136"/>
    </source>
</evidence>
<feature type="non-terminal residue" evidence="8">
    <location>
        <position position="133"/>
    </location>
</feature>
<dbReference type="GO" id="GO:0005886">
    <property type="term" value="C:plasma membrane"/>
    <property type="evidence" value="ECO:0007669"/>
    <property type="project" value="UniProtKB-SubCell"/>
</dbReference>
<organism evidence="8">
    <name type="scientific">marine metagenome</name>
    <dbReference type="NCBI Taxonomy" id="408172"/>
    <lineage>
        <taxon>unclassified sequences</taxon>
        <taxon>metagenomes</taxon>
        <taxon>ecological metagenomes</taxon>
    </lineage>
</organism>
<evidence type="ECO:0000256" key="3">
    <source>
        <dbReference type="ARBA" id="ARBA00022475"/>
    </source>
</evidence>
<feature type="transmembrane region" description="Helical" evidence="7">
    <location>
        <begin position="112"/>
        <end position="128"/>
    </location>
</feature>